<accession>Q4RW96</accession>
<dbReference type="KEGG" id="tng:GSTEN00027965G001"/>
<evidence type="ECO:0000313" key="1">
    <source>
        <dbReference type="EMBL" id="CAG07336.1"/>
    </source>
</evidence>
<protein>
    <submittedName>
        <fullName evidence="1">(spotted green pufferfish) hypothetical protein</fullName>
    </submittedName>
</protein>
<sequence length="71" mass="7977">MLTVEPALVTCREERGGRKTASPWQRERDVWLLRTPLRSPGEWGKSKTADVSMEHKGKHVPVCVCESQTSG</sequence>
<organism evidence="1">
    <name type="scientific">Tetraodon nigroviridis</name>
    <name type="common">Spotted green pufferfish</name>
    <name type="synonym">Chelonodon nigroviridis</name>
    <dbReference type="NCBI Taxonomy" id="99883"/>
    <lineage>
        <taxon>Eukaryota</taxon>
        <taxon>Metazoa</taxon>
        <taxon>Chordata</taxon>
        <taxon>Craniata</taxon>
        <taxon>Vertebrata</taxon>
        <taxon>Euteleostomi</taxon>
        <taxon>Actinopterygii</taxon>
        <taxon>Neopterygii</taxon>
        <taxon>Teleostei</taxon>
        <taxon>Neoteleostei</taxon>
        <taxon>Acanthomorphata</taxon>
        <taxon>Eupercaria</taxon>
        <taxon>Tetraodontiformes</taxon>
        <taxon>Tetradontoidea</taxon>
        <taxon>Tetraodontidae</taxon>
        <taxon>Tetraodon</taxon>
    </lineage>
</organism>
<reference evidence="1" key="1">
    <citation type="journal article" date="2004" name="Nature">
        <title>Genome duplication in the teleost fish Tetraodon nigroviridis reveals the early vertebrate proto-karyotype.</title>
        <authorList>
            <person name="Jaillon O."/>
            <person name="Aury J.-M."/>
            <person name="Brunet F."/>
            <person name="Petit J.-L."/>
            <person name="Stange-Thomann N."/>
            <person name="Mauceli E."/>
            <person name="Bouneau L."/>
            <person name="Fischer C."/>
            <person name="Ozouf-Costaz C."/>
            <person name="Bernot A."/>
            <person name="Nicaud S."/>
            <person name="Jaffe D."/>
            <person name="Fisher S."/>
            <person name="Lutfalla G."/>
            <person name="Dossat C."/>
            <person name="Segurens B."/>
            <person name="Dasilva C."/>
            <person name="Salanoubat M."/>
            <person name="Levy M."/>
            <person name="Boudet N."/>
            <person name="Castellano S."/>
            <person name="Anthouard V."/>
            <person name="Jubin C."/>
            <person name="Castelli V."/>
            <person name="Katinka M."/>
            <person name="Vacherie B."/>
            <person name="Biemont C."/>
            <person name="Skalli Z."/>
            <person name="Cattolico L."/>
            <person name="Poulain J."/>
            <person name="De Berardinis V."/>
            <person name="Cruaud C."/>
            <person name="Duprat S."/>
            <person name="Brottier P."/>
            <person name="Coutanceau J.-P."/>
            <person name="Gouzy J."/>
            <person name="Parra G."/>
            <person name="Lardier G."/>
            <person name="Chapple C."/>
            <person name="McKernan K.J."/>
            <person name="McEwan P."/>
            <person name="Bosak S."/>
            <person name="Kellis M."/>
            <person name="Volff J.-N."/>
            <person name="Guigo R."/>
            <person name="Zody M.C."/>
            <person name="Mesirov J."/>
            <person name="Lindblad-Toh K."/>
            <person name="Birren B."/>
            <person name="Nusbaum C."/>
            <person name="Kahn D."/>
            <person name="Robinson-Rechavi M."/>
            <person name="Laudet V."/>
            <person name="Schachter V."/>
            <person name="Quetier F."/>
            <person name="Saurin W."/>
            <person name="Scarpelli C."/>
            <person name="Wincker P."/>
            <person name="Lander E.S."/>
            <person name="Weissenbach J."/>
            <person name="Roest Crollius H."/>
        </authorList>
    </citation>
    <scope>NUCLEOTIDE SEQUENCE [LARGE SCALE GENOMIC DNA]</scope>
</reference>
<dbReference type="AlphaFoldDB" id="Q4RW96"/>
<comment type="caution">
    <text evidence="1">The sequence shown here is derived from an EMBL/GenBank/DDBJ whole genome shotgun (WGS) entry which is preliminary data.</text>
</comment>
<dbReference type="EMBL" id="CAAE01014991">
    <property type="protein sequence ID" value="CAG07336.1"/>
    <property type="molecule type" value="Genomic_DNA"/>
</dbReference>
<gene>
    <name evidence="1" type="ORF">GSTENG00027965001</name>
</gene>
<reference evidence="1" key="2">
    <citation type="submission" date="2004-02" db="EMBL/GenBank/DDBJ databases">
        <authorList>
            <consortium name="Genoscope"/>
            <consortium name="Whitehead Institute Centre for Genome Research"/>
        </authorList>
    </citation>
    <scope>NUCLEOTIDE SEQUENCE</scope>
</reference>
<name>Q4RW96_TETNG</name>
<proteinExistence type="predicted"/>